<evidence type="ECO:0000259" key="4">
    <source>
        <dbReference type="Pfam" id="PF07202"/>
    </source>
</evidence>
<dbReference type="PANTHER" id="PTHR10331">
    <property type="entry name" value="T COMPLEX PROTEIN 10"/>
    <property type="match status" value="1"/>
</dbReference>
<dbReference type="CDD" id="cd14686">
    <property type="entry name" value="bZIP"/>
    <property type="match status" value="1"/>
</dbReference>
<dbReference type="InterPro" id="IPR009852">
    <property type="entry name" value="CENPJ_C_dom"/>
</dbReference>
<feature type="region of interest" description="Disordered" evidence="3">
    <location>
        <begin position="318"/>
        <end position="349"/>
    </location>
</feature>
<protein>
    <recommendedName>
        <fullName evidence="4">Centromere protein J C-terminal domain-containing protein</fullName>
    </recommendedName>
</protein>
<organism evidence="5 6">
    <name type="scientific">Elliptochloris bilobata</name>
    <dbReference type="NCBI Taxonomy" id="381761"/>
    <lineage>
        <taxon>Eukaryota</taxon>
        <taxon>Viridiplantae</taxon>
        <taxon>Chlorophyta</taxon>
        <taxon>core chlorophytes</taxon>
        <taxon>Trebouxiophyceae</taxon>
        <taxon>Trebouxiophyceae incertae sedis</taxon>
        <taxon>Elliptochloris clade</taxon>
        <taxon>Elliptochloris</taxon>
    </lineage>
</organism>
<keyword evidence="6" id="KW-1185">Reference proteome</keyword>
<dbReference type="EMBL" id="JALJOU010000045">
    <property type="protein sequence ID" value="KAK9831497.1"/>
    <property type="molecule type" value="Genomic_DNA"/>
</dbReference>
<feature type="domain" description="Centromere protein J C-terminal" evidence="4">
    <location>
        <begin position="516"/>
        <end position="545"/>
    </location>
</feature>
<evidence type="ECO:0000313" key="5">
    <source>
        <dbReference type="EMBL" id="KAK9831497.1"/>
    </source>
</evidence>
<feature type="coiled-coil region" evidence="2">
    <location>
        <begin position="172"/>
        <end position="267"/>
    </location>
</feature>
<evidence type="ECO:0000256" key="1">
    <source>
        <dbReference type="ARBA" id="ARBA00005627"/>
    </source>
</evidence>
<feature type="compositionally biased region" description="Basic and acidic residues" evidence="3">
    <location>
        <begin position="335"/>
        <end position="349"/>
    </location>
</feature>
<dbReference type="Gene3D" id="2.60.450.20">
    <property type="match status" value="1"/>
</dbReference>
<sequence>MDRENDAAVANGCAAHIRLAPAKSAGAAYDYLENWQPASPVLEEGAGLAGALRGTGGGAADWDSAGGAGGYPQATPIGSGVAQGQAVTEAGWTEDAGLDEYGDDLSPGGVGAEGDGTGLPLDDAWDARDVEEAQELAEFQALEREERARLAGLRGQLEAALARLDADRVTFERRKEQEKRGLEEEGRRLKRERAALAKQSRELLQLPTRKERSQVEALEAALEEERRGARAHDARQRLAVERLRRQVVELQGRNAELREEVRWHEQQRLLTDFGGDPIGGGPARGDQAHPADAAGCVPGADTASVHTTSPRYAFSDAPAHAETQGAASEGTWGDHAAKSREAYEGVREAGRQDGREATWMQGFAEAVEAALRQSSVPQAQDPTLVELAGADPLRAGDRAGDAAFYSPMRESLRANTAAGRHCVSALDLNPYPDPILCPRAKARKEPINGQPPLAAAAATWDVVLDAGDLRDLVVPVANGQQRGGVPEIVARRPPARADPGRLIAAPGMLTHASVPVEEVRHEDGKTERVFGDGRREVAFANGTLRTQLPDGRAVVRFTNGDIKNTLPCGRVEYYYAEVKTWQTTHADGVEVFYFASGQTEAHHPGGLKEILFPDGAVRVVEPGGVEAVAERGDLSAAVLRPKPSADSL</sequence>
<keyword evidence="2" id="KW-0175">Coiled coil</keyword>
<comment type="caution">
    <text evidence="5">The sequence shown here is derived from an EMBL/GenBank/DDBJ whole genome shotgun (WGS) entry which is preliminary data.</text>
</comment>
<dbReference type="InterPro" id="IPR026581">
    <property type="entry name" value="TCP10L/CENPJ"/>
</dbReference>
<comment type="similarity">
    <text evidence="1">Belongs to the TCP10 family.</text>
</comment>
<evidence type="ECO:0000256" key="3">
    <source>
        <dbReference type="SAM" id="MobiDB-lite"/>
    </source>
</evidence>
<gene>
    <name evidence="5" type="ORF">WJX81_002802</name>
</gene>
<dbReference type="InterPro" id="IPR047002">
    <property type="entry name" value="Tcp10_C_sf"/>
</dbReference>
<dbReference type="PANTHER" id="PTHR10331:SF6">
    <property type="entry name" value="SPINDLE ASSEMBLY ABNORMAL 4"/>
    <property type="match status" value="1"/>
</dbReference>
<dbReference type="Pfam" id="PF07202">
    <property type="entry name" value="Tcp10_C"/>
    <property type="match status" value="2"/>
</dbReference>
<dbReference type="Proteomes" id="UP001445335">
    <property type="component" value="Unassembled WGS sequence"/>
</dbReference>
<dbReference type="AlphaFoldDB" id="A0AAW1RE65"/>
<evidence type="ECO:0000256" key="2">
    <source>
        <dbReference type="SAM" id="Coils"/>
    </source>
</evidence>
<proteinExistence type="inferred from homology"/>
<accession>A0AAW1RE65</accession>
<evidence type="ECO:0000313" key="6">
    <source>
        <dbReference type="Proteomes" id="UP001445335"/>
    </source>
</evidence>
<feature type="domain" description="Centromere protein J C-terminal" evidence="4">
    <location>
        <begin position="587"/>
        <end position="619"/>
    </location>
</feature>
<name>A0AAW1RE65_9CHLO</name>
<reference evidence="5 6" key="1">
    <citation type="journal article" date="2024" name="Nat. Commun.">
        <title>Phylogenomics reveals the evolutionary origins of lichenization in chlorophyte algae.</title>
        <authorList>
            <person name="Puginier C."/>
            <person name="Libourel C."/>
            <person name="Otte J."/>
            <person name="Skaloud P."/>
            <person name="Haon M."/>
            <person name="Grisel S."/>
            <person name="Petersen M."/>
            <person name="Berrin J.G."/>
            <person name="Delaux P.M."/>
            <person name="Dal Grande F."/>
            <person name="Keller J."/>
        </authorList>
    </citation>
    <scope>NUCLEOTIDE SEQUENCE [LARGE SCALE GENOMIC DNA]</scope>
    <source>
        <strain evidence="5 6">SAG 245.80</strain>
    </source>
</reference>